<organism evidence="1">
    <name type="scientific">Rhizophora mucronata</name>
    <name type="common">Asiatic mangrove</name>
    <dbReference type="NCBI Taxonomy" id="61149"/>
    <lineage>
        <taxon>Eukaryota</taxon>
        <taxon>Viridiplantae</taxon>
        <taxon>Streptophyta</taxon>
        <taxon>Embryophyta</taxon>
        <taxon>Tracheophyta</taxon>
        <taxon>Spermatophyta</taxon>
        <taxon>Magnoliopsida</taxon>
        <taxon>eudicotyledons</taxon>
        <taxon>Gunneridae</taxon>
        <taxon>Pentapetalae</taxon>
        <taxon>rosids</taxon>
        <taxon>fabids</taxon>
        <taxon>Malpighiales</taxon>
        <taxon>Rhizophoraceae</taxon>
        <taxon>Rhizophora</taxon>
    </lineage>
</organism>
<dbReference type="EMBL" id="GGEC01071836">
    <property type="protein sequence ID" value="MBX52320.1"/>
    <property type="molecule type" value="Transcribed_RNA"/>
</dbReference>
<accession>A0A2P2PC45</accession>
<protein>
    <submittedName>
        <fullName evidence="1">Uncharacterized protein</fullName>
    </submittedName>
</protein>
<proteinExistence type="predicted"/>
<reference evidence="1" key="1">
    <citation type="submission" date="2018-02" db="EMBL/GenBank/DDBJ databases">
        <title>Rhizophora mucronata_Transcriptome.</title>
        <authorList>
            <person name="Meera S.P."/>
            <person name="Sreeshan A."/>
            <person name="Augustine A."/>
        </authorList>
    </citation>
    <scope>NUCLEOTIDE SEQUENCE</scope>
    <source>
        <tissue evidence="1">Leaf</tissue>
    </source>
</reference>
<evidence type="ECO:0000313" key="1">
    <source>
        <dbReference type="EMBL" id="MBX52320.1"/>
    </source>
</evidence>
<sequence>MHLFLFPQNTMQTKPFETTKENNIGPFLCPS</sequence>
<name>A0A2P2PC45_RHIMU</name>
<dbReference type="AlphaFoldDB" id="A0A2P2PC45"/>